<sequence length="464" mass="53772">MSTFEDPNSCSFEFEEIKFEEVDETSKYEIEFNCESEIEFGSGDSESEIEVEEKYKVRFNEKETTEIFESIKLLADSSVFDYYSIETISELELHLRTLVSLIEVICKSEIRIRHDLREKIYAQLGKFAEIHFRSTEVNEQGFNKVFKSEFEDFNLPSKSTTLPDLAISNESKIYKDGKRITPGLVKTGISHGADLPINSNGIELLFKNLQEAFTCKYPISSWYHEWRTLLELHFNIQSFLQECKLSSEYGENLLLECLWHRAIEVLIKLSQRKMIFYNIIENDFKTYKKLLDSVKGLKSHHMIEAIREKSFYDHKLVDISKNYIGNLKEQRNDITTDSLASPRAIIISNDSISDIIIEELSCPITYQISKSYQILSCCKHFISPDALQRIIDKRAQPNCPLCREIIDLNSLINLPQSATLQGIQNHLAEDNYSNAVQEHNQNISNENNDEEINISKLKSQQTLK</sequence>
<feature type="non-terminal residue" evidence="1">
    <location>
        <position position="1"/>
    </location>
</feature>
<dbReference type="EMBL" id="CAJVPU010001481">
    <property type="protein sequence ID" value="CAG8481802.1"/>
    <property type="molecule type" value="Genomic_DNA"/>
</dbReference>
<accession>A0ACA9KN35</accession>
<proteinExistence type="predicted"/>
<dbReference type="Proteomes" id="UP000789702">
    <property type="component" value="Unassembled WGS sequence"/>
</dbReference>
<organism evidence="1 2">
    <name type="scientific">Dentiscutata heterogama</name>
    <dbReference type="NCBI Taxonomy" id="1316150"/>
    <lineage>
        <taxon>Eukaryota</taxon>
        <taxon>Fungi</taxon>
        <taxon>Fungi incertae sedis</taxon>
        <taxon>Mucoromycota</taxon>
        <taxon>Glomeromycotina</taxon>
        <taxon>Glomeromycetes</taxon>
        <taxon>Diversisporales</taxon>
        <taxon>Gigasporaceae</taxon>
        <taxon>Dentiscutata</taxon>
    </lineage>
</organism>
<gene>
    <name evidence="1" type="ORF">DHETER_LOCUS2158</name>
</gene>
<evidence type="ECO:0000313" key="1">
    <source>
        <dbReference type="EMBL" id="CAG8481802.1"/>
    </source>
</evidence>
<evidence type="ECO:0000313" key="2">
    <source>
        <dbReference type="Proteomes" id="UP000789702"/>
    </source>
</evidence>
<keyword evidence="2" id="KW-1185">Reference proteome</keyword>
<comment type="caution">
    <text evidence="1">The sequence shown here is derived from an EMBL/GenBank/DDBJ whole genome shotgun (WGS) entry which is preliminary data.</text>
</comment>
<name>A0ACA9KN35_9GLOM</name>
<reference evidence="1" key="1">
    <citation type="submission" date="2021-06" db="EMBL/GenBank/DDBJ databases">
        <authorList>
            <person name="Kallberg Y."/>
            <person name="Tangrot J."/>
            <person name="Rosling A."/>
        </authorList>
    </citation>
    <scope>NUCLEOTIDE SEQUENCE</scope>
    <source>
        <strain evidence="1">IL203A</strain>
    </source>
</reference>
<protein>
    <submittedName>
        <fullName evidence="1">10876_t:CDS:1</fullName>
    </submittedName>
</protein>